<dbReference type="AntiFam" id="ANF00261">
    <property type="entry name" value="Protein of unknown function (DUF1534)"/>
</dbReference>
<reference evidence="1 2" key="1">
    <citation type="submission" date="2017-03" db="EMBL/GenBank/DDBJ databases">
        <authorList>
            <person name="Hulin M.T."/>
        </authorList>
    </citation>
    <scope>NUCLEOTIDE SEQUENCE [LARGE SCALE GENOMIC DNA]</scope>
    <source>
        <strain evidence="1 2">5264</strain>
    </source>
</reference>
<accession>A0AAE5VUG8</accession>
<dbReference type="Proteomes" id="UP000237295">
    <property type="component" value="Unassembled WGS sequence"/>
</dbReference>
<dbReference type="EMBL" id="NBAQ01000005">
    <property type="protein sequence ID" value="POQ04138.1"/>
    <property type="molecule type" value="Genomic_DNA"/>
</dbReference>
<proteinExistence type="predicted"/>
<evidence type="ECO:0000313" key="2">
    <source>
        <dbReference type="Proteomes" id="UP000237295"/>
    </source>
</evidence>
<organism evidence="1 2">
    <name type="scientific">Pseudomonas syringae pv. syringae</name>
    <dbReference type="NCBI Taxonomy" id="321"/>
    <lineage>
        <taxon>Bacteria</taxon>
        <taxon>Pseudomonadati</taxon>
        <taxon>Pseudomonadota</taxon>
        <taxon>Gammaproteobacteria</taxon>
        <taxon>Pseudomonadales</taxon>
        <taxon>Pseudomonadaceae</taxon>
        <taxon>Pseudomonas</taxon>
        <taxon>Pseudomonas syringae</taxon>
    </lineage>
</organism>
<protein>
    <recommendedName>
        <fullName evidence="3">DUF1534 domain-containing protein</fullName>
    </recommendedName>
</protein>
<sequence>MSLRTLQRGDACRDALRYISRPHRFFKGGRGASRTACDAERRTIVQPATYRSSRSNMGTIMFFARR</sequence>
<dbReference type="AlphaFoldDB" id="A0AAE5VUG8"/>
<gene>
    <name evidence="1" type="ORF">CXB42_11860</name>
</gene>
<comment type="caution">
    <text evidence="1">The sequence shown here is derived from an EMBL/GenBank/DDBJ whole genome shotgun (WGS) entry which is preliminary data.</text>
</comment>
<name>A0AAE5VUG8_PSESY</name>
<evidence type="ECO:0008006" key="3">
    <source>
        <dbReference type="Google" id="ProtNLM"/>
    </source>
</evidence>
<evidence type="ECO:0000313" key="1">
    <source>
        <dbReference type="EMBL" id="POQ04138.1"/>
    </source>
</evidence>